<reference evidence="8 9" key="1">
    <citation type="submission" date="2017-09" db="EMBL/GenBank/DDBJ databases">
        <title>Depth-based differentiation of microbial function through sediment-hosted aquifers and enrichment of novel symbionts in the deep terrestrial subsurface.</title>
        <authorList>
            <person name="Probst A.J."/>
            <person name="Ladd B."/>
            <person name="Jarett J.K."/>
            <person name="Geller-Mcgrath D.E."/>
            <person name="Sieber C.M."/>
            <person name="Emerson J.B."/>
            <person name="Anantharaman K."/>
            <person name="Thomas B.C."/>
            <person name="Malmstrom R."/>
            <person name="Stieglmeier M."/>
            <person name="Klingl A."/>
            <person name="Woyke T."/>
            <person name="Ryan C.M."/>
            <person name="Banfield J.F."/>
        </authorList>
    </citation>
    <scope>NUCLEOTIDE SEQUENCE [LARGE SCALE GENOMIC DNA]</scope>
    <source>
        <strain evidence="8">CG17_big_fil_post_rev_8_21_14_2_50_48_46</strain>
    </source>
</reference>
<feature type="binding site" evidence="7">
    <location>
        <position position="97"/>
    </location>
    <ligand>
        <name>substrate</name>
    </ligand>
</feature>
<keyword evidence="4 7" id="KW-0223">Dioxygenase</keyword>
<proteinExistence type="inferred from homology"/>
<dbReference type="NCBIfam" id="NF009763">
    <property type="entry name" value="PRK13264.1"/>
    <property type="match status" value="1"/>
</dbReference>
<comment type="pathway">
    <text evidence="7">Cofactor biosynthesis; NAD(+) biosynthesis; quinolinate from L-kynurenine: step 3/3.</text>
</comment>
<dbReference type="GO" id="GO:0043420">
    <property type="term" value="P:anthranilate metabolic process"/>
    <property type="evidence" value="ECO:0007669"/>
    <property type="project" value="UniProtKB-UniRule"/>
</dbReference>
<evidence type="ECO:0000256" key="5">
    <source>
        <dbReference type="ARBA" id="ARBA00023002"/>
    </source>
</evidence>
<dbReference type="AlphaFoldDB" id="A0A2M7G248"/>
<protein>
    <recommendedName>
        <fullName evidence="7">3-hydroxyanthranilate 3,4-dioxygenase</fullName>
        <ecNumber evidence="7">1.13.11.6</ecNumber>
    </recommendedName>
    <alternativeName>
        <fullName evidence="7">3-hydroxyanthranilate oxygenase</fullName>
        <shortName evidence="7">3-HAO</shortName>
    </alternativeName>
    <alternativeName>
        <fullName evidence="7">3-hydroxyanthranilic acid dioxygenase</fullName>
        <shortName evidence="7">HAD</shortName>
    </alternativeName>
</protein>
<dbReference type="GO" id="GO:0000334">
    <property type="term" value="F:3-hydroxyanthranilate 3,4-dioxygenase activity"/>
    <property type="evidence" value="ECO:0007669"/>
    <property type="project" value="UniProtKB-UniRule"/>
</dbReference>
<dbReference type="InterPro" id="IPR010329">
    <property type="entry name" value="3hydroanth_dOase"/>
</dbReference>
<dbReference type="Proteomes" id="UP000231019">
    <property type="component" value="Unassembled WGS sequence"/>
</dbReference>
<comment type="similarity">
    <text evidence="7">Belongs to the 3-HAO family.</text>
</comment>
<evidence type="ECO:0000313" key="9">
    <source>
        <dbReference type="Proteomes" id="UP000231019"/>
    </source>
</evidence>
<dbReference type="GO" id="GO:0006569">
    <property type="term" value="P:L-tryptophan catabolic process"/>
    <property type="evidence" value="ECO:0007669"/>
    <property type="project" value="UniProtKB-UniRule"/>
</dbReference>
<dbReference type="PANTHER" id="PTHR15497:SF1">
    <property type="entry name" value="3-HYDROXYANTHRANILATE 3,4-DIOXYGENASE"/>
    <property type="match status" value="1"/>
</dbReference>
<feature type="binding site" evidence="7">
    <location>
        <position position="55"/>
    </location>
    <ligand>
        <name>substrate</name>
    </ligand>
</feature>
<feature type="binding site" evidence="7">
    <location>
        <position position="159"/>
    </location>
    <ligand>
        <name>Fe cation</name>
        <dbReference type="ChEBI" id="CHEBI:24875"/>
        <label>2</label>
    </ligand>
</feature>
<accession>A0A2M7G248</accession>
<evidence type="ECO:0000256" key="3">
    <source>
        <dbReference type="ARBA" id="ARBA00022723"/>
    </source>
</evidence>
<keyword evidence="5 7" id="KW-0560">Oxidoreductase</keyword>
<feature type="binding site" evidence="7">
    <location>
        <position position="49"/>
    </location>
    <ligand>
        <name>Fe cation</name>
        <dbReference type="ChEBI" id="CHEBI:24875"/>
        <label>1</label>
        <note>catalytic</note>
    </ligand>
</feature>
<dbReference type="GO" id="GO:0019805">
    <property type="term" value="P:quinolinate biosynthetic process"/>
    <property type="evidence" value="ECO:0007669"/>
    <property type="project" value="UniProtKB-UniRule"/>
</dbReference>
<dbReference type="GO" id="GO:0009435">
    <property type="term" value="P:NAD+ biosynthetic process"/>
    <property type="evidence" value="ECO:0007669"/>
    <property type="project" value="UniProtKB-UniPathway"/>
</dbReference>
<evidence type="ECO:0000256" key="7">
    <source>
        <dbReference type="HAMAP-Rule" id="MF_00825"/>
    </source>
</evidence>
<feature type="binding site" evidence="7">
    <location>
        <position position="122"/>
    </location>
    <ligand>
        <name>Fe cation</name>
        <dbReference type="ChEBI" id="CHEBI:24875"/>
        <label>2</label>
    </ligand>
</feature>
<feature type="binding site" evidence="7">
    <location>
        <position position="45"/>
    </location>
    <ligand>
        <name>O2</name>
        <dbReference type="ChEBI" id="CHEBI:15379"/>
    </ligand>
</feature>
<keyword evidence="2 7" id="KW-0662">Pyridine nucleotide biosynthesis</keyword>
<gene>
    <name evidence="7" type="primary">nbaC</name>
    <name evidence="8" type="ORF">COW36_15450</name>
</gene>
<evidence type="ECO:0000256" key="2">
    <source>
        <dbReference type="ARBA" id="ARBA00022642"/>
    </source>
</evidence>
<comment type="function">
    <text evidence="1 7">Catalyzes the oxidative ring opening of 3-hydroxyanthranilate to 2-amino-3-carboxymuconate semialdehyde, which spontaneously cyclizes to quinolinate.</text>
</comment>
<feature type="binding site" evidence="7">
    <location>
        <position position="162"/>
    </location>
    <ligand>
        <name>Fe cation</name>
        <dbReference type="ChEBI" id="CHEBI:24875"/>
        <label>2</label>
    </ligand>
</feature>
<sequence>MLRSPINFMQWIEEHRELLKPPVGNQLVWEDTEFMIMVVGGPNSRKDYHVNQGEEFFYQIEGDITLKVIDEGQPKDLPIRQGEILLLPGAVPHSPQRPAHTVGLVIERKRLAGENDGFQWYCENCGEKLYEEFLHVTNIVTQLPPVFERFFSNSAHTTCQNCGTVMQAPTRPAKDTP</sequence>
<dbReference type="PANTHER" id="PTHR15497">
    <property type="entry name" value="3-HYDROXYANTHRANILATE 3,4-DIOXYGENASE"/>
    <property type="match status" value="1"/>
</dbReference>
<evidence type="ECO:0000256" key="4">
    <source>
        <dbReference type="ARBA" id="ARBA00022964"/>
    </source>
</evidence>
<dbReference type="HAMAP" id="MF_00825">
    <property type="entry name" value="3_HAO"/>
    <property type="match status" value="1"/>
</dbReference>
<evidence type="ECO:0000256" key="1">
    <source>
        <dbReference type="ARBA" id="ARBA00002752"/>
    </source>
</evidence>
<dbReference type="Gene3D" id="2.60.120.10">
    <property type="entry name" value="Jelly Rolls"/>
    <property type="match status" value="1"/>
</dbReference>
<comment type="catalytic activity">
    <reaction evidence="7">
        <text>3-hydroxyanthranilate + O2 = (2Z,4Z)-2-amino-3-carboxymuconate 6-semialdehyde</text>
        <dbReference type="Rhea" id="RHEA:17953"/>
        <dbReference type="ChEBI" id="CHEBI:15379"/>
        <dbReference type="ChEBI" id="CHEBI:36559"/>
        <dbReference type="ChEBI" id="CHEBI:77612"/>
        <dbReference type="EC" id="1.13.11.6"/>
    </reaction>
</comment>
<dbReference type="Pfam" id="PF06052">
    <property type="entry name" value="3-HAO"/>
    <property type="match status" value="1"/>
</dbReference>
<keyword evidence="6 7" id="KW-0408">Iron</keyword>
<feature type="binding site" evidence="7">
    <location>
        <position position="125"/>
    </location>
    <ligand>
        <name>Fe cation</name>
        <dbReference type="ChEBI" id="CHEBI:24875"/>
        <label>2</label>
    </ligand>
</feature>
<comment type="caution">
    <text evidence="8">The sequence shown here is derived from an EMBL/GenBank/DDBJ whole genome shotgun (WGS) entry which is preliminary data.</text>
</comment>
<feature type="binding site" evidence="7">
    <location>
        <position position="107"/>
    </location>
    <ligand>
        <name>substrate</name>
    </ligand>
</feature>
<dbReference type="GO" id="GO:0008198">
    <property type="term" value="F:ferrous iron binding"/>
    <property type="evidence" value="ECO:0007669"/>
    <property type="project" value="UniProtKB-UniRule"/>
</dbReference>
<organism evidence="8 9">
    <name type="scientific">bacterium (Candidatus Blackallbacteria) CG17_big_fil_post_rev_8_21_14_2_50_48_46</name>
    <dbReference type="NCBI Taxonomy" id="2014261"/>
    <lineage>
        <taxon>Bacteria</taxon>
        <taxon>Candidatus Blackallbacteria</taxon>
    </lineage>
</organism>
<dbReference type="InterPro" id="IPR014710">
    <property type="entry name" value="RmlC-like_jellyroll"/>
</dbReference>
<feature type="binding site" evidence="7">
    <location>
        <position position="93"/>
    </location>
    <ligand>
        <name>Fe cation</name>
        <dbReference type="ChEBI" id="CHEBI:24875"/>
        <label>1</label>
        <note>catalytic</note>
    </ligand>
</feature>
<evidence type="ECO:0000313" key="8">
    <source>
        <dbReference type="EMBL" id="PIW15864.1"/>
    </source>
</evidence>
<name>A0A2M7G248_9BACT</name>
<feature type="binding site" evidence="7">
    <location>
        <position position="55"/>
    </location>
    <ligand>
        <name>Fe cation</name>
        <dbReference type="ChEBI" id="CHEBI:24875"/>
        <label>1</label>
        <note>catalytic</note>
    </ligand>
</feature>
<dbReference type="SUPFAM" id="SSF51182">
    <property type="entry name" value="RmlC-like cupins"/>
    <property type="match status" value="1"/>
</dbReference>
<dbReference type="NCBIfam" id="TIGR03037">
    <property type="entry name" value="anthran_nbaC"/>
    <property type="match status" value="1"/>
</dbReference>
<dbReference type="CDD" id="cd06123">
    <property type="entry name" value="cupin_HAO"/>
    <property type="match status" value="1"/>
</dbReference>
<keyword evidence="3 7" id="KW-0479">Metal-binding</keyword>
<dbReference type="UniPathway" id="UPA00253">
    <property type="reaction ID" value="UER00330"/>
</dbReference>
<dbReference type="EC" id="1.13.11.6" evidence="7"/>
<comment type="cofactor">
    <cofactor evidence="7">
        <name>Fe(2+)</name>
        <dbReference type="ChEBI" id="CHEBI:29033"/>
    </cofactor>
    <text evidence="7">Binds 2 Fe(2+) ions per subunit.</text>
</comment>
<dbReference type="InterPro" id="IPR011051">
    <property type="entry name" value="RmlC_Cupin_sf"/>
</dbReference>
<dbReference type="EMBL" id="PFFQ01000042">
    <property type="protein sequence ID" value="PIW15864.1"/>
    <property type="molecule type" value="Genomic_DNA"/>
</dbReference>
<evidence type="ECO:0000256" key="6">
    <source>
        <dbReference type="ARBA" id="ARBA00023004"/>
    </source>
</evidence>